<reference evidence="2" key="1">
    <citation type="submission" date="2023-06" db="EMBL/GenBank/DDBJ databases">
        <title>Genome-scale phylogeny and comparative genomics of the fungal order Sordariales.</title>
        <authorList>
            <consortium name="Lawrence Berkeley National Laboratory"/>
            <person name="Hensen N."/>
            <person name="Bonometti L."/>
            <person name="Westerberg I."/>
            <person name="Brannstrom I.O."/>
            <person name="Guillou S."/>
            <person name="Cros-Aarteil S."/>
            <person name="Calhoun S."/>
            <person name="Haridas S."/>
            <person name="Kuo A."/>
            <person name="Mondo S."/>
            <person name="Pangilinan J."/>
            <person name="Riley R."/>
            <person name="Labutti K."/>
            <person name="Andreopoulos B."/>
            <person name="Lipzen A."/>
            <person name="Chen C."/>
            <person name="Yanf M."/>
            <person name="Daum C."/>
            <person name="Ng V."/>
            <person name="Clum A."/>
            <person name="Steindorff A."/>
            <person name="Ohm R."/>
            <person name="Martin F."/>
            <person name="Silar P."/>
            <person name="Natvig D."/>
            <person name="Lalanne C."/>
            <person name="Gautier V."/>
            <person name="Ament-Velasquez S.L."/>
            <person name="Kruys A."/>
            <person name="Hutchinson M.I."/>
            <person name="Powell A.J."/>
            <person name="Barry K."/>
            <person name="Miller A.N."/>
            <person name="Grigoriev I.V."/>
            <person name="Debuchy R."/>
            <person name="Gladieux P."/>
            <person name="Thoren M.H."/>
            <person name="Johannesson H."/>
        </authorList>
    </citation>
    <scope>NUCLEOTIDE SEQUENCE</scope>
    <source>
        <strain evidence="2">CBS 606.72</strain>
    </source>
</reference>
<evidence type="ECO:0000313" key="2">
    <source>
        <dbReference type="EMBL" id="KAK0634126.1"/>
    </source>
</evidence>
<keyword evidence="3" id="KW-1185">Reference proteome</keyword>
<feature type="coiled-coil region" evidence="1">
    <location>
        <begin position="25"/>
        <end position="52"/>
    </location>
</feature>
<protein>
    <recommendedName>
        <fullName evidence="4">Fungal N-terminal domain-containing protein</fullName>
    </recommendedName>
</protein>
<evidence type="ECO:0008006" key="4">
    <source>
        <dbReference type="Google" id="ProtNLM"/>
    </source>
</evidence>
<gene>
    <name evidence="2" type="ORF">B0T14DRAFT_561642</name>
</gene>
<comment type="caution">
    <text evidence="2">The sequence shown here is derived from an EMBL/GenBank/DDBJ whole genome shotgun (WGS) entry which is preliminary data.</text>
</comment>
<evidence type="ECO:0000313" key="3">
    <source>
        <dbReference type="Proteomes" id="UP001175000"/>
    </source>
</evidence>
<accession>A0AA39XHK6</accession>
<proteinExistence type="predicted"/>
<sequence length="290" mass="32221">MADPPSISVSIAGLVTLADEIYRTASKYAKSVKNARQEIADLATEKQELAGVLHRLSLIVSALDIERDVDDDNVQVPVLRLDHILPLRNGKTRDKVAMALKWPCTSIETKEILAGLVRQKSTLSLALAADTMTSLLQSLTPQERMQGQLDDLGGHVKETLQVMTNIKLDDERRRVFGFFMTTNPQQSLTQSLSLRHMAIDQTALVYYALKKSTAPVVQTLVRRHNANLRPTRVSGSSLLFDIAARMFHGRRDPSRTMPVFIHPLSLGLDPNETIVWGLSATTTMLVLPEF</sequence>
<keyword evidence="1" id="KW-0175">Coiled coil</keyword>
<name>A0AA39XHK6_9PEZI</name>
<dbReference type="Proteomes" id="UP001175000">
    <property type="component" value="Unassembled WGS sequence"/>
</dbReference>
<organism evidence="2 3">
    <name type="scientific">Immersiella caudata</name>
    <dbReference type="NCBI Taxonomy" id="314043"/>
    <lineage>
        <taxon>Eukaryota</taxon>
        <taxon>Fungi</taxon>
        <taxon>Dikarya</taxon>
        <taxon>Ascomycota</taxon>
        <taxon>Pezizomycotina</taxon>
        <taxon>Sordariomycetes</taxon>
        <taxon>Sordariomycetidae</taxon>
        <taxon>Sordariales</taxon>
        <taxon>Lasiosphaeriaceae</taxon>
        <taxon>Immersiella</taxon>
    </lineage>
</organism>
<dbReference type="AlphaFoldDB" id="A0AA39XHK6"/>
<evidence type="ECO:0000256" key="1">
    <source>
        <dbReference type="SAM" id="Coils"/>
    </source>
</evidence>
<dbReference type="EMBL" id="JAULSU010000001">
    <property type="protein sequence ID" value="KAK0634126.1"/>
    <property type="molecule type" value="Genomic_DNA"/>
</dbReference>